<name>A0A9P4IY77_9PEZI</name>
<dbReference type="EMBL" id="ML996089">
    <property type="protein sequence ID" value="KAF2150816.1"/>
    <property type="molecule type" value="Genomic_DNA"/>
</dbReference>
<keyword evidence="3" id="KW-1185">Reference proteome</keyword>
<reference evidence="2" key="1">
    <citation type="journal article" date="2020" name="Stud. Mycol.">
        <title>101 Dothideomycetes genomes: a test case for predicting lifestyles and emergence of pathogens.</title>
        <authorList>
            <person name="Haridas S."/>
            <person name="Albert R."/>
            <person name="Binder M."/>
            <person name="Bloem J."/>
            <person name="Labutti K."/>
            <person name="Salamov A."/>
            <person name="Andreopoulos B."/>
            <person name="Baker S."/>
            <person name="Barry K."/>
            <person name="Bills G."/>
            <person name="Bluhm B."/>
            <person name="Cannon C."/>
            <person name="Castanera R."/>
            <person name="Culley D."/>
            <person name="Daum C."/>
            <person name="Ezra D."/>
            <person name="Gonzalez J."/>
            <person name="Henrissat B."/>
            <person name="Kuo A."/>
            <person name="Liang C."/>
            <person name="Lipzen A."/>
            <person name="Lutzoni F."/>
            <person name="Magnuson J."/>
            <person name="Mondo S."/>
            <person name="Nolan M."/>
            <person name="Ohm R."/>
            <person name="Pangilinan J."/>
            <person name="Park H.-J."/>
            <person name="Ramirez L."/>
            <person name="Alfaro M."/>
            <person name="Sun H."/>
            <person name="Tritt A."/>
            <person name="Yoshinaga Y."/>
            <person name="Zwiers L.-H."/>
            <person name="Turgeon B."/>
            <person name="Goodwin S."/>
            <person name="Spatafora J."/>
            <person name="Crous P."/>
            <person name="Grigoriev I."/>
        </authorList>
    </citation>
    <scope>NUCLEOTIDE SEQUENCE</scope>
    <source>
        <strain evidence="2">CBS 260.36</strain>
    </source>
</reference>
<organism evidence="2 3">
    <name type="scientific">Myriangium duriaei CBS 260.36</name>
    <dbReference type="NCBI Taxonomy" id="1168546"/>
    <lineage>
        <taxon>Eukaryota</taxon>
        <taxon>Fungi</taxon>
        <taxon>Dikarya</taxon>
        <taxon>Ascomycota</taxon>
        <taxon>Pezizomycotina</taxon>
        <taxon>Dothideomycetes</taxon>
        <taxon>Dothideomycetidae</taxon>
        <taxon>Myriangiales</taxon>
        <taxon>Myriangiaceae</taxon>
        <taxon>Myriangium</taxon>
    </lineage>
</organism>
<evidence type="ECO:0000256" key="1">
    <source>
        <dbReference type="SAM" id="MobiDB-lite"/>
    </source>
</evidence>
<dbReference type="AlphaFoldDB" id="A0A9P4IY77"/>
<gene>
    <name evidence="2" type="ORF">K461DRAFT_280840</name>
</gene>
<proteinExistence type="predicted"/>
<dbReference type="Proteomes" id="UP000799439">
    <property type="component" value="Unassembled WGS sequence"/>
</dbReference>
<accession>A0A9P4IY77</accession>
<sequence>MYRISRLPLFSRSPIRASQSSPVVRFPNASGFSDDHHPQATAAHTDDATCLRPNACHPLSLPSPGYSTGSGRVRTILQREQNCSATCWTKLHV</sequence>
<evidence type="ECO:0000313" key="3">
    <source>
        <dbReference type="Proteomes" id="UP000799439"/>
    </source>
</evidence>
<protein>
    <submittedName>
        <fullName evidence="2">Uncharacterized protein</fullName>
    </submittedName>
</protein>
<evidence type="ECO:0000313" key="2">
    <source>
        <dbReference type="EMBL" id="KAF2150816.1"/>
    </source>
</evidence>
<comment type="caution">
    <text evidence="2">The sequence shown here is derived from an EMBL/GenBank/DDBJ whole genome shotgun (WGS) entry which is preliminary data.</text>
</comment>
<feature type="compositionally biased region" description="Basic and acidic residues" evidence="1">
    <location>
        <begin position="33"/>
        <end position="45"/>
    </location>
</feature>
<feature type="region of interest" description="Disordered" evidence="1">
    <location>
        <begin position="20"/>
        <end position="45"/>
    </location>
</feature>